<organism evidence="1 2">
    <name type="scientific">Halocynthiibacter halioticoli</name>
    <dbReference type="NCBI Taxonomy" id="2986804"/>
    <lineage>
        <taxon>Bacteria</taxon>
        <taxon>Pseudomonadati</taxon>
        <taxon>Pseudomonadota</taxon>
        <taxon>Alphaproteobacteria</taxon>
        <taxon>Rhodobacterales</taxon>
        <taxon>Paracoccaceae</taxon>
        <taxon>Halocynthiibacter</taxon>
    </lineage>
</organism>
<sequence length="297" mass="33359">MSVPASLAGPNLAVRNERDEASTYYAAREPWSEAHTSFTFSIYRSRDVKLGLRQLAGGNCAYCESRIGGSGAREVEHYRPKGRVEGIADHPGYWWLASEWDNLLPTCRDCNKSLRQHIVTADMTREEVEELLAQYPKQSFGKASQFDIVGARALTPACNLEDEDPLLINPCETDPALELCWDLSAELPIVLPRLKENGPSAYGAYTIQTCALNRAELVLDRISVRRQLRAIRTRVLEMLESWEGDESILETLTREIQGLQSFVHPDQPYIGMATAFIEAFQAEIEQWLAQEGLEPIA</sequence>
<reference evidence="1" key="1">
    <citation type="submission" date="2022-10" db="EMBL/GenBank/DDBJ databases">
        <authorList>
            <person name="Yue Y."/>
        </authorList>
    </citation>
    <scope>NUCLEOTIDE SEQUENCE</scope>
    <source>
        <strain evidence="1">Z654</strain>
    </source>
</reference>
<dbReference type="AlphaFoldDB" id="A0AAE3LS42"/>
<dbReference type="Proteomes" id="UP001208041">
    <property type="component" value="Unassembled WGS sequence"/>
</dbReference>
<evidence type="ECO:0008006" key="3">
    <source>
        <dbReference type="Google" id="ProtNLM"/>
    </source>
</evidence>
<accession>A0AAE3LS42</accession>
<gene>
    <name evidence="1" type="ORF">OH136_11345</name>
</gene>
<evidence type="ECO:0000313" key="1">
    <source>
        <dbReference type="EMBL" id="MCV6825149.1"/>
    </source>
</evidence>
<dbReference type="Gene3D" id="1.10.30.50">
    <property type="match status" value="1"/>
</dbReference>
<dbReference type="EMBL" id="JAOYFC010000002">
    <property type="protein sequence ID" value="MCV6825149.1"/>
    <property type="molecule type" value="Genomic_DNA"/>
</dbReference>
<comment type="caution">
    <text evidence="1">The sequence shown here is derived from an EMBL/GenBank/DDBJ whole genome shotgun (WGS) entry which is preliminary data.</text>
</comment>
<dbReference type="CDD" id="cd00085">
    <property type="entry name" value="HNHc"/>
    <property type="match status" value="1"/>
</dbReference>
<dbReference type="RefSeq" id="WP_263953981.1">
    <property type="nucleotide sequence ID" value="NZ_JAOYFC010000002.1"/>
</dbReference>
<protein>
    <recommendedName>
        <fullName evidence="3">HNH endonuclease</fullName>
    </recommendedName>
</protein>
<proteinExistence type="predicted"/>
<evidence type="ECO:0000313" key="2">
    <source>
        <dbReference type="Proteomes" id="UP001208041"/>
    </source>
</evidence>
<keyword evidence="2" id="KW-1185">Reference proteome</keyword>
<name>A0AAE3LS42_9RHOB</name>
<dbReference type="InterPro" id="IPR003615">
    <property type="entry name" value="HNH_nuc"/>
</dbReference>